<dbReference type="Proteomes" id="UP001279410">
    <property type="component" value="Unassembled WGS sequence"/>
</dbReference>
<name>A0AAD3N4B1_LATJO</name>
<dbReference type="Gene3D" id="2.130.10.10">
    <property type="entry name" value="YVTN repeat-like/Quinoprotein amine dehydrogenase"/>
    <property type="match status" value="1"/>
</dbReference>
<comment type="caution">
    <text evidence="7">The sequence shown here is derived from an EMBL/GenBank/DDBJ whole genome shotgun (WGS) entry which is preliminary data.</text>
</comment>
<feature type="region of interest" description="Disordered" evidence="6">
    <location>
        <begin position="1"/>
        <end position="43"/>
    </location>
</feature>
<gene>
    <name evidence="7" type="ORF">AKAME5_001781200</name>
</gene>
<organism evidence="7 8">
    <name type="scientific">Lates japonicus</name>
    <name type="common">Japanese lates</name>
    <dbReference type="NCBI Taxonomy" id="270547"/>
    <lineage>
        <taxon>Eukaryota</taxon>
        <taxon>Metazoa</taxon>
        <taxon>Chordata</taxon>
        <taxon>Craniata</taxon>
        <taxon>Vertebrata</taxon>
        <taxon>Euteleostomi</taxon>
        <taxon>Actinopterygii</taxon>
        <taxon>Neopterygii</taxon>
        <taxon>Teleostei</taxon>
        <taxon>Neoteleostei</taxon>
        <taxon>Acanthomorphata</taxon>
        <taxon>Carangaria</taxon>
        <taxon>Carangaria incertae sedis</taxon>
        <taxon>Centropomidae</taxon>
        <taxon>Lates</taxon>
    </lineage>
</organism>
<dbReference type="GO" id="GO:0000159">
    <property type="term" value="C:protein phosphatase type 2A complex"/>
    <property type="evidence" value="ECO:0007669"/>
    <property type="project" value="UniProtKB-UniRule"/>
</dbReference>
<evidence type="ECO:0000256" key="3">
    <source>
        <dbReference type="ARBA" id="ARBA00022737"/>
    </source>
</evidence>
<evidence type="ECO:0000256" key="4">
    <source>
        <dbReference type="ARBA" id="ARBA00064415"/>
    </source>
</evidence>
<evidence type="ECO:0000256" key="2">
    <source>
        <dbReference type="ARBA" id="ARBA00022574"/>
    </source>
</evidence>
<dbReference type="SUPFAM" id="SSF50978">
    <property type="entry name" value="WD40 repeat-like"/>
    <property type="match status" value="1"/>
</dbReference>
<evidence type="ECO:0000313" key="8">
    <source>
        <dbReference type="Proteomes" id="UP001279410"/>
    </source>
</evidence>
<evidence type="ECO:0000256" key="6">
    <source>
        <dbReference type="SAM" id="MobiDB-lite"/>
    </source>
</evidence>
<dbReference type="GO" id="GO:0019888">
    <property type="term" value="F:protein phosphatase regulator activity"/>
    <property type="evidence" value="ECO:0007669"/>
    <property type="project" value="InterPro"/>
</dbReference>
<comment type="similarity">
    <text evidence="1 5">Belongs to the phosphatase 2A regulatory subunit B family.</text>
</comment>
<feature type="compositionally biased region" description="Basic residues" evidence="6">
    <location>
        <begin position="11"/>
        <end position="22"/>
    </location>
</feature>
<dbReference type="SMART" id="SM00320">
    <property type="entry name" value="WD40"/>
    <property type="match status" value="6"/>
</dbReference>
<dbReference type="AlphaFoldDB" id="A0AAD3N4B1"/>
<keyword evidence="8" id="KW-1185">Reference proteome</keyword>
<dbReference type="PANTHER" id="PTHR11871">
    <property type="entry name" value="PROTEIN PHOSPHATASE PP2A REGULATORY SUBUNIT B"/>
    <property type="match status" value="1"/>
</dbReference>
<keyword evidence="2 5" id="KW-0853">WD repeat</keyword>
<accession>A0AAD3N4B1</accession>
<evidence type="ECO:0000256" key="1">
    <source>
        <dbReference type="ARBA" id="ARBA00008259"/>
    </source>
</evidence>
<dbReference type="EMBL" id="BRZM01000092">
    <property type="protein sequence ID" value="GLD66418.1"/>
    <property type="molecule type" value="Genomic_DNA"/>
</dbReference>
<evidence type="ECO:0000313" key="7">
    <source>
        <dbReference type="EMBL" id="GLD66418.1"/>
    </source>
</evidence>
<proteinExistence type="inferred from homology"/>
<dbReference type="InterPro" id="IPR000009">
    <property type="entry name" value="PP2A_PR55"/>
</dbReference>
<keyword evidence="3 5" id="KW-0677">Repeat</keyword>
<dbReference type="Pfam" id="PF00400">
    <property type="entry name" value="WD40"/>
    <property type="match status" value="1"/>
</dbReference>
<reference evidence="7" key="1">
    <citation type="submission" date="2022-08" db="EMBL/GenBank/DDBJ databases">
        <title>Genome sequencing of akame (Lates japonicus).</title>
        <authorList>
            <person name="Hashiguchi Y."/>
            <person name="Takahashi H."/>
        </authorList>
    </citation>
    <scope>NUCLEOTIDE SEQUENCE</scope>
    <source>
        <strain evidence="7">Kochi</strain>
    </source>
</reference>
<sequence>MTRKPAWAHCSRGRTHTHACTHTRKDSSSSSSSSSSRRTAFSTLTSSTSPALAAWAEPGWGERARFGPFPSGRARWRVTLPRLQMGEDAESPKINHTFLRDYVTEADVISTVEFNQTGDLLATGDKGGRVVIFQRETESKGESEEAGETGDSGEYNVYSTFQSHEPDFDYLKSLEIEEKINKIKWLPQQNAAHFLLSTNDKTIKLWKVSERDKRPEGYNLKDEEGRLKDISTITSLQVPVLKPTDLMVEVRPRRVFANGHTYHVNSISVNSDGETYLSADDLRINMWHLGITDRSFNIVDIKPANMEDLTEVITAAEFHPHHCHLFVYSSSKGTLRLCDMRASALCDKHTKLFEEPEDPGSRSFFSEIISSVSDVKFSHSGRYLLTRDYLTAKVWDLNMDKGPVETYQVHEYLRSKLCSLYENDCIFDKFECVWNSSDSVIMTGAYNSFFRMFDRETGRGVTLEAWRESSKPRAVLRTRRVYTGGKRRRGDVGVDSLDFTKKILHMAWHPSENIIAIAATNNLYIFQDRVNPETQTQ</sequence>
<dbReference type="PIRSF" id="PIRSF037309">
    <property type="entry name" value="PP2A_PR55"/>
    <property type="match status" value="1"/>
</dbReference>
<comment type="subunit">
    <text evidence="4">PP2A consists of a common heterodimeric core enzyme, composed of a 36 kDa catalytic subunit (subunit C) and a 65 kDa constant regulatory subunit (PR65 or subunit A), that associates with a variety of regulatory subunits.</text>
</comment>
<protein>
    <recommendedName>
        <fullName evidence="5">Serine/threonine-protein phosphatase 2A 55 kDa regulatory subunit B</fullName>
    </recommendedName>
</protein>
<dbReference type="FunFam" id="2.130.10.10:FF:000002">
    <property type="entry name" value="Serine/threonine-protein phosphatase 2A 55 kDa regulatory subunit B"/>
    <property type="match status" value="1"/>
</dbReference>
<evidence type="ECO:0000256" key="5">
    <source>
        <dbReference type="RuleBase" id="RU331113"/>
    </source>
</evidence>
<dbReference type="InterPro" id="IPR015943">
    <property type="entry name" value="WD40/YVTN_repeat-like_dom_sf"/>
</dbReference>
<feature type="compositionally biased region" description="Low complexity" evidence="6">
    <location>
        <begin position="28"/>
        <end position="43"/>
    </location>
</feature>
<dbReference type="InterPro" id="IPR001680">
    <property type="entry name" value="WD40_rpt"/>
</dbReference>
<dbReference type="InterPro" id="IPR036322">
    <property type="entry name" value="WD40_repeat_dom_sf"/>
</dbReference>
<dbReference type="PRINTS" id="PR00600">
    <property type="entry name" value="PP2APR55"/>
</dbReference>